<proteinExistence type="predicted"/>
<organism evidence="1 2">
    <name type="scientific">Nematostella vectensis</name>
    <name type="common">Starlet sea anemone</name>
    <dbReference type="NCBI Taxonomy" id="45351"/>
    <lineage>
        <taxon>Eukaryota</taxon>
        <taxon>Metazoa</taxon>
        <taxon>Cnidaria</taxon>
        <taxon>Anthozoa</taxon>
        <taxon>Hexacorallia</taxon>
        <taxon>Actiniaria</taxon>
        <taxon>Edwardsiidae</taxon>
        <taxon>Nematostella</taxon>
    </lineage>
</organism>
<protein>
    <submittedName>
        <fullName evidence="1">Uncharacterized protein</fullName>
    </submittedName>
</protein>
<dbReference type="InParanoid" id="A7RIE5"/>
<gene>
    <name evidence="1" type="ORF">NEMVEDRAFT_v1g238509</name>
</gene>
<evidence type="ECO:0000313" key="1">
    <source>
        <dbReference type="EMBL" id="EDO48797.1"/>
    </source>
</evidence>
<accession>A7RIE5</accession>
<keyword evidence="2" id="KW-1185">Reference proteome</keyword>
<dbReference type="HOGENOM" id="CLU_1973130_0_0_1"/>
<name>A7RIE5_NEMVE</name>
<evidence type="ECO:0000313" key="2">
    <source>
        <dbReference type="Proteomes" id="UP000001593"/>
    </source>
</evidence>
<dbReference type="AlphaFoldDB" id="A7RIE5"/>
<dbReference type="EMBL" id="DS469512">
    <property type="protein sequence ID" value="EDO48797.1"/>
    <property type="molecule type" value="Genomic_DNA"/>
</dbReference>
<reference evidence="1 2" key="1">
    <citation type="journal article" date="2007" name="Science">
        <title>Sea anemone genome reveals ancestral eumetazoan gene repertoire and genomic organization.</title>
        <authorList>
            <person name="Putnam N.H."/>
            <person name="Srivastava M."/>
            <person name="Hellsten U."/>
            <person name="Dirks B."/>
            <person name="Chapman J."/>
            <person name="Salamov A."/>
            <person name="Terry A."/>
            <person name="Shapiro H."/>
            <person name="Lindquist E."/>
            <person name="Kapitonov V.V."/>
            <person name="Jurka J."/>
            <person name="Genikhovich G."/>
            <person name="Grigoriev I.V."/>
            <person name="Lucas S.M."/>
            <person name="Steele R.E."/>
            <person name="Finnerty J.R."/>
            <person name="Technau U."/>
            <person name="Martindale M.Q."/>
            <person name="Rokhsar D.S."/>
        </authorList>
    </citation>
    <scope>NUCLEOTIDE SEQUENCE [LARGE SCALE GENOMIC DNA]</scope>
    <source>
        <strain evidence="2">CH2 X CH6</strain>
    </source>
</reference>
<dbReference type="Proteomes" id="UP000001593">
    <property type="component" value="Unassembled WGS sequence"/>
</dbReference>
<sequence length="127" mass="14764">MVIKENSPVLEVEDELKFMALERSFESDDEEESEDSDALNFSCHNSHFKRLFDEKPCDPLVIKRRKLKTHLSSLDLELASLCFSLDDKTTNTKESCNSRMTKGITEKFDITKTLKLGKSRKRTKMQR</sequence>